<evidence type="ECO:0000313" key="2">
    <source>
        <dbReference type="Proteomes" id="UP000230423"/>
    </source>
</evidence>
<organism evidence="1 2">
    <name type="scientific">Teladorsagia circumcincta</name>
    <name type="common">Brown stomach worm</name>
    <name type="synonym">Ostertagia circumcincta</name>
    <dbReference type="NCBI Taxonomy" id="45464"/>
    <lineage>
        <taxon>Eukaryota</taxon>
        <taxon>Metazoa</taxon>
        <taxon>Ecdysozoa</taxon>
        <taxon>Nematoda</taxon>
        <taxon>Chromadorea</taxon>
        <taxon>Rhabditida</taxon>
        <taxon>Rhabditina</taxon>
        <taxon>Rhabditomorpha</taxon>
        <taxon>Strongyloidea</taxon>
        <taxon>Trichostrongylidae</taxon>
        <taxon>Teladorsagia</taxon>
    </lineage>
</organism>
<dbReference type="EMBL" id="KZ349945">
    <property type="protein sequence ID" value="PIO64390.1"/>
    <property type="molecule type" value="Genomic_DNA"/>
</dbReference>
<dbReference type="Proteomes" id="UP000230423">
    <property type="component" value="Unassembled WGS sequence"/>
</dbReference>
<dbReference type="AlphaFoldDB" id="A0A2G9U4G0"/>
<keyword evidence="2" id="KW-1185">Reference proteome</keyword>
<name>A0A2G9U4G0_TELCI</name>
<accession>A0A2G9U4G0</accession>
<feature type="non-terminal residue" evidence="1">
    <location>
        <position position="1"/>
    </location>
</feature>
<protein>
    <submittedName>
        <fullName evidence="1">Uncharacterized protein</fullName>
    </submittedName>
</protein>
<reference evidence="1 2" key="1">
    <citation type="submission" date="2015-09" db="EMBL/GenBank/DDBJ databases">
        <title>Draft genome of the parasitic nematode Teladorsagia circumcincta isolate WARC Sus (inbred).</title>
        <authorList>
            <person name="Mitreva M."/>
        </authorList>
    </citation>
    <scope>NUCLEOTIDE SEQUENCE [LARGE SCALE GENOMIC DNA]</scope>
    <source>
        <strain evidence="1 2">S</strain>
    </source>
</reference>
<sequence>CSEYTIISVVIKSNNREYFEYREPGFIENDEDADLLEGTRVGMYQLAQGALQLTGTGVGVLNQASEGNWFPAALETASKNTKLPQGVEEQTDSDYIDELAPDRGSAANSLRLRNSVPNLPKLIEVLRKSKLKDSDIAEIISQIEDNENVPSPPKIDFTSAVQNIPLKKHQNRERIVKASRELQRNIGAPEQGINNNFNQLGQLPDLSTPSTGVPPTVTFQPPSTATLPGLDHLFPHITQPTPDPIASNRLQREIASVPTDKPPHQLPVASSTPGVLLAQPQFTTPSNFVGFTPHISQPDVKSRFDLPLLFHHQHWPHPHYPTQYNAVQPPSPAYQPHHSFIHPPLHPFQPYQHYQVQQQQQQ</sequence>
<gene>
    <name evidence="1" type="ORF">TELCIR_13983</name>
</gene>
<feature type="non-terminal residue" evidence="1">
    <location>
        <position position="362"/>
    </location>
</feature>
<dbReference type="OrthoDB" id="5868029at2759"/>
<proteinExistence type="predicted"/>
<evidence type="ECO:0000313" key="1">
    <source>
        <dbReference type="EMBL" id="PIO64390.1"/>
    </source>
</evidence>